<protein>
    <submittedName>
        <fullName evidence="2">Uncharacterized protein</fullName>
    </submittedName>
</protein>
<dbReference type="RefSeq" id="WP_231448331.1">
    <property type="nucleotide sequence ID" value="NZ_JAJOMB010000022.1"/>
</dbReference>
<evidence type="ECO:0000313" key="3">
    <source>
        <dbReference type="Proteomes" id="UP001138997"/>
    </source>
</evidence>
<organism evidence="2 3">
    <name type="scientific">Kineosporia babensis</name>
    <dbReference type="NCBI Taxonomy" id="499548"/>
    <lineage>
        <taxon>Bacteria</taxon>
        <taxon>Bacillati</taxon>
        <taxon>Actinomycetota</taxon>
        <taxon>Actinomycetes</taxon>
        <taxon>Kineosporiales</taxon>
        <taxon>Kineosporiaceae</taxon>
        <taxon>Kineosporia</taxon>
    </lineage>
</organism>
<evidence type="ECO:0000256" key="1">
    <source>
        <dbReference type="SAM" id="MobiDB-lite"/>
    </source>
</evidence>
<accession>A0A9X1NJV6</accession>
<evidence type="ECO:0000313" key="2">
    <source>
        <dbReference type="EMBL" id="MCD5315510.1"/>
    </source>
</evidence>
<keyword evidence="3" id="KW-1185">Reference proteome</keyword>
<name>A0A9X1NJV6_9ACTN</name>
<gene>
    <name evidence="2" type="ORF">LR394_31895</name>
</gene>
<dbReference type="EMBL" id="JAJOMB010000022">
    <property type="protein sequence ID" value="MCD5315510.1"/>
    <property type="molecule type" value="Genomic_DNA"/>
</dbReference>
<reference evidence="2" key="1">
    <citation type="submission" date="2021-11" db="EMBL/GenBank/DDBJ databases">
        <title>Streptomyces corallinus and Kineosporia corallina sp. nov., two new coral-derived marine actinobacteria.</title>
        <authorList>
            <person name="Buangrab K."/>
            <person name="Sutthacheep M."/>
            <person name="Yeemin T."/>
            <person name="Harunari E."/>
            <person name="Igarashi Y."/>
            <person name="Sripreechasak P."/>
            <person name="Kanchanasin P."/>
            <person name="Tanasupawat S."/>
            <person name="Phongsopitanun W."/>
        </authorList>
    </citation>
    <scope>NUCLEOTIDE SEQUENCE</scope>
    <source>
        <strain evidence="2">JCM 31032</strain>
    </source>
</reference>
<feature type="region of interest" description="Disordered" evidence="1">
    <location>
        <begin position="193"/>
        <end position="215"/>
    </location>
</feature>
<dbReference type="Proteomes" id="UP001138997">
    <property type="component" value="Unassembled WGS sequence"/>
</dbReference>
<dbReference type="AlphaFoldDB" id="A0A9X1NJV6"/>
<sequence length="244" mass="26984">MSAEAVRPPAVLVGQAVVCGIAVAAARFVPVPLLDDAIRLRATQVAVVRTLRAGDRSYPSRQVAPLYEGADTGGVFREAMRYLRTVPRRVILFPVRKYVAIFGAVKGVPTDVMQVVLLSRAVHRSLARGLLPDDSDKDAREAEARQVRRAYDEALKGMDLRLLTAAIADGLSQGRKLTPAAVKFARRTFSKPEDEKVTDAELRPDGEVGESAERVEEALQRPEIQVILERFDEEFERALQRPEK</sequence>
<comment type="caution">
    <text evidence="2">The sequence shown here is derived from an EMBL/GenBank/DDBJ whole genome shotgun (WGS) entry which is preliminary data.</text>
</comment>
<proteinExistence type="predicted"/>